<keyword evidence="2" id="KW-1185">Reference proteome</keyword>
<evidence type="ECO:0000313" key="2">
    <source>
        <dbReference type="Proteomes" id="UP000828390"/>
    </source>
</evidence>
<dbReference type="EMBL" id="JAIWYP010000007">
    <property type="protein sequence ID" value="KAH3793535.1"/>
    <property type="molecule type" value="Genomic_DNA"/>
</dbReference>
<evidence type="ECO:0000313" key="1">
    <source>
        <dbReference type="EMBL" id="KAH3793535.1"/>
    </source>
</evidence>
<dbReference type="Proteomes" id="UP000828390">
    <property type="component" value="Unassembled WGS sequence"/>
</dbReference>
<comment type="caution">
    <text evidence="1">The sequence shown here is derived from an EMBL/GenBank/DDBJ whole genome shotgun (WGS) entry which is preliminary data.</text>
</comment>
<dbReference type="AlphaFoldDB" id="A0A9D4J0A2"/>
<name>A0A9D4J0A2_DREPO</name>
<protein>
    <recommendedName>
        <fullName evidence="3">CxC2-like cysteine cluster KDZ transposase-associated domain-containing protein</fullName>
    </recommendedName>
</protein>
<evidence type="ECO:0008006" key="3">
    <source>
        <dbReference type="Google" id="ProtNLM"/>
    </source>
</evidence>
<organism evidence="1 2">
    <name type="scientific">Dreissena polymorpha</name>
    <name type="common">Zebra mussel</name>
    <name type="synonym">Mytilus polymorpha</name>
    <dbReference type="NCBI Taxonomy" id="45954"/>
    <lineage>
        <taxon>Eukaryota</taxon>
        <taxon>Metazoa</taxon>
        <taxon>Spiralia</taxon>
        <taxon>Lophotrochozoa</taxon>
        <taxon>Mollusca</taxon>
        <taxon>Bivalvia</taxon>
        <taxon>Autobranchia</taxon>
        <taxon>Heteroconchia</taxon>
        <taxon>Euheterodonta</taxon>
        <taxon>Imparidentia</taxon>
        <taxon>Neoheterodontei</taxon>
        <taxon>Myida</taxon>
        <taxon>Dreissenoidea</taxon>
        <taxon>Dreissenidae</taxon>
        <taxon>Dreissena</taxon>
    </lineage>
</organism>
<sequence length="207" mass="23808">MKRFKYARKPPKIRRYVVKNGRVRSEYIRYDEAHNNQGSANVAISSATDEEIAMDMLEPPSPTPTSLIKPSMSYSAKKEKLLKAWEAIRSKMLHTHIEEMSPATTCCVLCLSTVDNIIHCDTCGPNAFYCDLCCNQIHKPMLFHRPKKWNGTLYVPFVIQRTLRRADHECSSIYESTIFVVDNEGQQHECRASFCRCEEPALNLFKV</sequence>
<accession>A0A9D4J0A2</accession>
<reference evidence="1" key="2">
    <citation type="submission" date="2020-11" db="EMBL/GenBank/DDBJ databases">
        <authorList>
            <person name="McCartney M.A."/>
            <person name="Auch B."/>
            <person name="Kono T."/>
            <person name="Mallez S."/>
            <person name="Becker A."/>
            <person name="Gohl D.M."/>
            <person name="Silverstein K.A.T."/>
            <person name="Koren S."/>
            <person name="Bechman K.B."/>
            <person name="Herman A."/>
            <person name="Abrahante J.E."/>
            <person name="Garbe J."/>
        </authorList>
    </citation>
    <scope>NUCLEOTIDE SEQUENCE</scope>
    <source>
        <strain evidence="1">Duluth1</strain>
        <tissue evidence="1">Whole animal</tissue>
    </source>
</reference>
<gene>
    <name evidence="1" type="ORF">DPMN_147049</name>
</gene>
<proteinExistence type="predicted"/>
<reference evidence="1" key="1">
    <citation type="journal article" date="2019" name="bioRxiv">
        <title>The Genome of the Zebra Mussel, Dreissena polymorpha: A Resource for Invasive Species Research.</title>
        <authorList>
            <person name="McCartney M.A."/>
            <person name="Auch B."/>
            <person name="Kono T."/>
            <person name="Mallez S."/>
            <person name="Zhang Y."/>
            <person name="Obille A."/>
            <person name="Becker A."/>
            <person name="Abrahante J.E."/>
            <person name="Garbe J."/>
            <person name="Badalamenti J.P."/>
            <person name="Herman A."/>
            <person name="Mangelson H."/>
            <person name="Liachko I."/>
            <person name="Sullivan S."/>
            <person name="Sone E.D."/>
            <person name="Koren S."/>
            <person name="Silverstein K.A.T."/>
            <person name="Beckman K.B."/>
            <person name="Gohl D.M."/>
        </authorList>
    </citation>
    <scope>NUCLEOTIDE SEQUENCE</scope>
    <source>
        <strain evidence="1">Duluth1</strain>
        <tissue evidence="1">Whole animal</tissue>
    </source>
</reference>